<dbReference type="SUPFAM" id="SSF69819">
    <property type="entry name" value="MTH1598-like"/>
    <property type="match status" value="1"/>
</dbReference>
<feature type="domain" description="Archease" evidence="5">
    <location>
        <begin position="1"/>
        <end position="40"/>
    </location>
</feature>
<gene>
    <name evidence="6" type="ORF">MPEBLZ_02132</name>
</gene>
<dbReference type="GO" id="GO:0008033">
    <property type="term" value="P:tRNA processing"/>
    <property type="evidence" value="ECO:0007669"/>
    <property type="project" value="UniProtKB-KW"/>
</dbReference>
<name>A0A0P8A5B0_9EURY</name>
<evidence type="ECO:0000256" key="1">
    <source>
        <dbReference type="ARBA" id="ARBA00007963"/>
    </source>
</evidence>
<dbReference type="EMBL" id="LKCM01000159">
    <property type="protein sequence ID" value="KPQ43324.1"/>
    <property type="molecule type" value="Genomic_DNA"/>
</dbReference>
<proteinExistence type="inferred from homology"/>
<keyword evidence="2" id="KW-0819">tRNA processing</keyword>
<evidence type="ECO:0000256" key="3">
    <source>
        <dbReference type="ARBA" id="ARBA00022723"/>
    </source>
</evidence>
<organism evidence="6 7">
    <name type="scientific">Candidatus Methanoperedens nitratireducens</name>
    <dbReference type="NCBI Taxonomy" id="1392998"/>
    <lineage>
        <taxon>Archaea</taxon>
        <taxon>Methanobacteriati</taxon>
        <taxon>Methanobacteriota</taxon>
        <taxon>Stenosarchaea group</taxon>
        <taxon>Methanomicrobia</taxon>
        <taxon>Methanosarcinales</taxon>
        <taxon>ANME-2 cluster</taxon>
        <taxon>Candidatus Methanoperedentaceae</taxon>
        <taxon>Candidatus Methanoperedens</taxon>
    </lineage>
</organism>
<evidence type="ECO:0000256" key="2">
    <source>
        <dbReference type="ARBA" id="ARBA00022694"/>
    </source>
</evidence>
<reference evidence="6 7" key="1">
    <citation type="submission" date="2015-09" db="EMBL/GenBank/DDBJ databases">
        <title>A metagenomics-based metabolic model of nitrate-dependent anaerobic oxidation of methane by Methanoperedens-like archaea.</title>
        <authorList>
            <person name="Arshad A."/>
            <person name="Speth D.R."/>
            <person name="De Graaf R.M."/>
            <person name="Op Den Camp H.J."/>
            <person name="Jetten M.S."/>
            <person name="Welte C.U."/>
        </authorList>
    </citation>
    <scope>NUCLEOTIDE SEQUENCE [LARGE SCALE GENOMIC DNA]</scope>
</reference>
<dbReference type="InterPro" id="IPR036820">
    <property type="entry name" value="Archease_dom_sf"/>
</dbReference>
<protein>
    <submittedName>
        <fullName evidence="6">Archease family protein</fullName>
    </submittedName>
</protein>
<sequence length="44" mass="5185">MIDTSNLQASEERNIELTSSDIKMLLVDWLSELLYLFEVMRSYS</sequence>
<dbReference type="PATRIC" id="fig|1719120.3.peg.2332"/>
<dbReference type="Pfam" id="PF01951">
    <property type="entry name" value="Archease"/>
    <property type="match status" value="1"/>
</dbReference>
<dbReference type="Proteomes" id="UP000050360">
    <property type="component" value="Unassembled WGS sequence"/>
</dbReference>
<keyword evidence="4" id="KW-0106">Calcium</keyword>
<comment type="similarity">
    <text evidence="1">Belongs to the archease family.</text>
</comment>
<evidence type="ECO:0000256" key="4">
    <source>
        <dbReference type="ARBA" id="ARBA00022837"/>
    </source>
</evidence>
<dbReference type="GO" id="GO:0046872">
    <property type="term" value="F:metal ion binding"/>
    <property type="evidence" value="ECO:0007669"/>
    <property type="project" value="UniProtKB-KW"/>
</dbReference>
<evidence type="ECO:0000259" key="5">
    <source>
        <dbReference type="Pfam" id="PF01951"/>
    </source>
</evidence>
<dbReference type="Gene3D" id="3.55.10.10">
    <property type="entry name" value="Archease domain"/>
    <property type="match status" value="1"/>
</dbReference>
<evidence type="ECO:0000313" key="6">
    <source>
        <dbReference type="EMBL" id="KPQ43324.1"/>
    </source>
</evidence>
<dbReference type="InterPro" id="IPR023572">
    <property type="entry name" value="Archease_dom"/>
</dbReference>
<dbReference type="AlphaFoldDB" id="A0A0P8A5B0"/>
<comment type="caution">
    <text evidence="6">The sequence shown here is derived from an EMBL/GenBank/DDBJ whole genome shotgun (WGS) entry which is preliminary data.</text>
</comment>
<evidence type="ECO:0000313" key="7">
    <source>
        <dbReference type="Proteomes" id="UP000050360"/>
    </source>
</evidence>
<keyword evidence="3" id="KW-0479">Metal-binding</keyword>
<accession>A0A0P8A5B0</accession>